<evidence type="ECO:0000313" key="2">
    <source>
        <dbReference type="Proteomes" id="UP000334019"/>
    </source>
</evidence>
<gene>
    <name evidence="1" type="ORF">GH723_11330</name>
</gene>
<dbReference type="EMBL" id="CP045851">
    <property type="protein sequence ID" value="QGG95638.1"/>
    <property type="molecule type" value="Genomic_DNA"/>
</dbReference>
<accession>A0A5Q2RFN5</accession>
<organism evidence="1 2">
    <name type="scientific">Actinomarinicola tropica</name>
    <dbReference type="NCBI Taxonomy" id="2789776"/>
    <lineage>
        <taxon>Bacteria</taxon>
        <taxon>Bacillati</taxon>
        <taxon>Actinomycetota</taxon>
        <taxon>Acidimicrobiia</taxon>
        <taxon>Acidimicrobiales</taxon>
        <taxon>Iamiaceae</taxon>
        <taxon>Actinomarinicola</taxon>
    </lineage>
</organism>
<evidence type="ECO:0000313" key="1">
    <source>
        <dbReference type="EMBL" id="QGG95638.1"/>
    </source>
</evidence>
<sequence>MLLDHHFDLLRRAATLVHATPGSSLTILADGAPVLHVAGDGDGSADCLPPDVRTTSPCGFRNAVARAIRAHARGRRLALLGLDARAIEVRFVPGVHAEVLHGDVVRARISDRVVGLVATTLSPEQAGRALDASGVDSAGIGGHLDEMLGTTLLHLDLTDVHRAAVDGFVALLARARDACAVAELLEGLEPVPTR</sequence>
<dbReference type="RefSeq" id="WP_153759745.1">
    <property type="nucleotide sequence ID" value="NZ_CP045851.1"/>
</dbReference>
<dbReference type="KEGG" id="atq:GH723_11330"/>
<protein>
    <submittedName>
        <fullName evidence="1">Uncharacterized protein</fullName>
    </submittedName>
</protein>
<proteinExistence type="predicted"/>
<dbReference type="Proteomes" id="UP000334019">
    <property type="component" value="Chromosome"/>
</dbReference>
<keyword evidence="2" id="KW-1185">Reference proteome</keyword>
<reference evidence="1 2" key="1">
    <citation type="submission" date="2019-11" db="EMBL/GenBank/DDBJ databases">
        <authorList>
            <person name="He Y."/>
        </authorList>
    </citation>
    <scope>NUCLEOTIDE SEQUENCE [LARGE SCALE GENOMIC DNA]</scope>
    <source>
        <strain evidence="1 2">SCSIO 58843</strain>
    </source>
</reference>
<dbReference type="AlphaFoldDB" id="A0A5Q2RFN5"/>
<name>A0A5Q2RFN5_9ACTN</name>